<dbReference type="Proteomes" id="UP000553957">
    <property type="component" value="Unassembled WGS sequence"/>
</dbReference>
<reference evidence="6 9" key="2">
    <citation type="submission" date="2020-08" db="EMBL/GenBank/DDBJ databases">
        <title>Sequencing the genomes of 1000 actinobacteria strains.</title>
        <authorList>
            <person name="Klenk H.-P."/>
        </authorList>
    </citation>
    <scope>NUCLEOTIDE SEQUENCE [LARGE SCALE GENOMIC DNA]</scope>
    <source>
        <strain evidence="6 9">DSM 15626</strain>
    </source>
</reference>
<dbReference type="Gene3D" id="3.40.50.720">
    <property type="entry name" value="NAD(P)-binding Rossmann-like Domain"/>
    <property type="match status" value="1"/>
</dbReference>
<dbReference type="PANTHER" id="PTHR44085">
    <property type="entry name" value="SEPIAPTERIN REDUCTASE"/>
    <property type="match status" value="1"/>
</dbReference>
<evidence type="ECO:0000313" key="9">
    <source>
        <dbReference type="Proteomes" id="UP000553957"/>
    </source>
</evidence>
<dbReference type="GO" id="GO:0005737">
    <property type="term" value="C:cytoplasm"/>
    <property type="evidence" value="ECO:0007669"/>
    <property type="project" value="UniProtKB-SubCell"/>
</dbReference>
<evidence type="ECO:0000256" key="5">
    <source>
        <dbReference type="ARBA" id="ARBA00023002"/>
    </source>
</evidence>
<dbReference type="InterPro" id="IPR002347">
    <property type="entry name" value="SDR_fam"/>
</dbReference>
<dbReference type="InterPro" id="IPR036291">
    <property type="entry name" value="NAD(P)-bd_dom_sf"/>
</dbReference>
<evidence type="ECO:0000313" key="6">
    <source>
        <dbReference type="EMBL" id="MBB6565330.1"/>
    </source>
</evidence>
<keyword evidence="3" id="KW-0963">Cytoplasm</keyword>
<dbReference type="GO" id="GO:0006729">
    <property type="term" value="P:tetrahydrobiopterin biosynthetic process"/>
    <property type="evidence" value="ECO:0007669"/>
    <property type="project" value="TreeGrafter"/>
</dbReference>
<comment type="subcellular location">
    <subcellularLocation>
        <location evidence="1">Cytoplasm</location>
    </subcellularLocation>
</comment>
<evidence type="ECO:0000313" key="7">
    <source>
        <dbReference type="EMBL" id="NOL41599.1"/>
    </source>
</evidence>
<accession>A0A7Y4P104</accession>
<keyword evidence="4" id="KW-0521">NADP</keyword>
<dbReference type="PROSITE" id="PS00061">
    <property type="entry name" value="ADH_SHORT"/>
    <property type="match status" value="1"/>
</dbReference>
<comment type="similarity">
    <text evidence="2">Belongs to the short-chain dehydrogenases/reductases (SDR) family.</text>
</comment>
<proteinExistence type="inferred from homology"/>
<keyword evidence="8" id="KW-1185">Reference proteome</keyword>
<dbReference type="PANTHER" id="PTHR44085:SF2">
    <property type="entry name" value="SEPIAPTERIN REDUCTASE"/>
    <property type="match status" value="1"/>
</dbReference>
<dbReference type="EMBL" id="JACHKF010000001">
    <property type="protein sequence ID" value="MBB6565330.1"/>
    <property type="molecule type" value="Genomic_DNA"/>
</dbReference>
<name>A0A7Y4P104_9ACTN</name>
<dbReference type="AlphaFoldDB" id="A0A7Y4P104"/>
<dbReference type="Proteomes" id="UP000534306">
    <property type="component" value="Unassembled WGS sequence"/>
</dbReference>
<sequence>MSSLVWISGASAGIGAALAAAVPFPAARVIDLSRRGGGPASEHFRADLSDPADWARVEEHFVRELTGFTGERVVFIHNAGTVNPIAPAHAADSAAYERAVLLNSAAPQILGRAFLRATAAVDVARHLIMLSSGAATKAYAGWSAYGAGKAAVESWVRTAGAEQAAINGCQVVAVAPGVVDTAMQAEIRSTDERDFPAVQRFHDLFGAGELTAPADAAAGIWSLLGRELPNGACVDLRTLPT</sequence>
<dbReference type="InterPro" id="IPR051721">
    <property type="entry name" value="Biopterin_syn/organic_redct"/>
</dbReference>
<reference evidence="7 8" key="1">
    <citation type="submission" date="2020-05" db="EMBL/GenBank/DDBJ databases">
        <title>Genome sequence of Kribbella sandramycini ATCC 39419.</title>
        <authorList>
            <person name="Maclea K.S."/>
            <person name="Fair J.L."/>
        </authorList>
    </citation>
    <scope>NUCLEOTIDE SEQUENCE [LARGE SCALE GENOMIC DNA]</scope>
    <source>
        <strain evidence="7 8">ATCC 39419</strain>
    </source>
</reference>
<dbReference type="SUPFAM" id="SSF51735">
    <property type="entry name" value="NAD(P)-binding Rossmann-fold domains"/>
    <property type="match status" value="1"/>
</dbReference>
<dbReference type="EMBL" id="JABJRC010000003">
    <property type="protein sequence ID" value="NOL41599.1"/>
    <property type="molecule type" value="Genomic_DNA"/>
</dbReference>
<keyword evidence="5" id="KW-0560">Oxidoreductase</keyword>
<evidence type="ECO:0000256" key="1">
    <source>
        <dbReference type="ARBA" id="ARBA00004496"/>
    </source>
</evidence>
<gene>
    <name evidence="6" type="ORF">HNR71_000967</name>
    <name evidence="7" type="ORF">HPO96_15235</name>
</gene>
<dbReference type="InterPro" id="IPR020904">
    <property type="entry name" value="Sc_DH/Rdtase_CS"/>
</dbReference>
<evidence type="ECO:0000256" key="4">
    <source>
        <dbReference type="ARBA" id="ARBA00022857"/>
    </source>
</evidence>
<evidence type="ECO:0000313" key="8">
    <source>
        <dbReference type="Proteomes" id="UP000534306"/>
    </source>
</evidence>
<organism evidence="7 8">
    <name type="scientific">Kribbella sandramycini</name>
    <dbReference type="NCBI Taxonomy" id="60450"/>
    <lineage>
        <taxon>Bacteria</taxon>
        <taxon>Bacillati</taxon>
        <taxon>Actinomycetota</taxon>
        <taxon>Actinomycetes</taxon>
        <taxon>Propionibacteriales</taxon>
        <taxon>Kribbellaceae</taxon>
        <taxon>Kribbella</taxon>
    </lineage>
</organism>
<dbReference type="GO" id="GO:0004757">
    <property type="term" value="F:sepiapterin reductase (NADP+) activity"/>
    <property type="evidence" value="ECO:0007669"/>
    <property type="project" value="TreeGrafter"/>
</dbReference>
<dbReference type="Pfam" id="PF00106">
    <property type="entry name" value="adh_short"/>
    <property type="match status" value="1"/>
</dbReference>
<evidence type="ECO:0000256" key="3">
    <source>
        <dbReference type="ARBA" id="ARBA00022490"/>
    </source>
</evidence>
<dbReference type="RefSeq" id="WP_171674098.1">
    <property type="nucleotide sequence ID" value="NZ_BAAAGT010000001.1"/>
</dbReference>
<evidence type="ECO:0000256" key="2">
    <source>
        <dbReference type="ARBA" id="ARBA00006484"/>
    </source>
</evidence>
<comment type="caution">
    <text evidence="7">The sequence shown here is derived from an EMBL/GenBank/DDBJ whole genome shotgun (WGS) entry which is preliminary data.</text>
</comment>
<dbReference type="PRINTS" id="PR00081">
    <property type="entry name" value="GDHRDH"/>
</dbReference>
<protein>
    <submittedName>
        <fullName evidence="6">NAD(P)-dependent dehydrogenase (Short-subunit alcohol dehydrogenase family)</fullName>
    </submittedName>
    <submittedName>
        <fullName evidence="7">SDR family NAD(P)-dependent oxidoreductase</fullName>
    </submittedName>
</protein>